<evidence type="ECO:0000256" key="3">
    <source>
        <dbReference type="PROSITE-ProRule" id="PRU00023"/>
    </source>
</evidence>
<comment type="caution">
    <text evidence="6">The sequence shown here is derived from an EMBL/GenBank/DDBJ whole genome shotgun (WGS) entry which is preliminary data.</text>
</comment>
<dbReference type="SUPFAM" id="SSF52540">
    <property type="entry name" value="P-loop containing nucleoside triphosphate hydrolases"/>
    <property type="match status" value="1"/>
</dbReference>
<reference evidence="6 7" key="1">
    <citation type="journal article" date="2018" name="Sci. Rep.">
        <title>Comparative analysis of the Pocillopora damicornis genome highlights role of immune system in coral evolution.</title>
        <authorList>
            <person name="Cunning R."/>
            <person name="Bay R.A."/>
            <person name="Gillette P."/>
            <person name="Baker A.C."/>
            <person name="Traylor-Knowles N."/>
        </authorList>
    </citation>
    <scope>NUCLEOTIDE SEQUENCE [LARGE SCALE GENOMIC DNA]</scope>
    <source>
        <strain evidence="6">RSMAS</strain>
        <tissue evidence="6">Whole animal</tissue>
    </source>
</reference>
<dbReference type="InterPro" id="IPR027897">
    <property type="entry name" value="DUF4559"/>
</dbReference>
<feature type="repeat" description="ANK" evidence="3">
    <location>
        <begin position="780"/>
        <end position="812"/>
    </location>
</feature>
<dbReference type="STRING" id="46731.A0A3M6V323"/>
<dbReference type="Pfam" id="PF24883">
    <property type="entry name" value="NPHP3_N"/>
    <property type="match status" value="1"/>
</dbReference>
<organism evidence="6 7">
    <name type="scientific">Pocillopora damicornis</name>
    <name type="common">Cauliflower coral</name>
    <name type="synonym">Millepora damicornis</name>
    <dbReference type="NCBI Taxonomy" id="46731"/>
    <lineage>
        <taxon>Eukaryota</taxon>
        <taxon>Metazoa</taxon>
        <taxon>Cnidaria</taxon>
        <taxon>Anthozoa</taxon>
        <taxon>Hexacorallia</taxon>
        <taxon>Scleractinia</taxon>
        <taxon>Astrocoeniina</taxon>
        <taxon>Pocilloporidae</taxon>
        <taxon>Pocillopora</taxon>
    </lineage>
</organism>
<dbReference type="PROSITE" id="PS50088">
    <property type="entry name" value="ANK_REPEAT"/>
    <property type="match status" value="11"/>
</dbReference>
<sequence>MDVTGILNLMYWCSHFTIPQALIKDVRDIRNDKWVHVPRLELPDAEKTVAFDSIENLLRSPHLAIDPDAQSALREIENLKNVSDLHIFEAQVVAELIKVLNKEISHVTQQSQTSQEQLDQTKQLVLLLEMRLESLEKKNDMSSLFCFVLKVLESLLGTLARNLKRIRQALVIWLLMATCFSLFVKLDDDTFIRDGRASWLKLRHTFSILSLDLDAKDSGCPSEDFSVLFETREFGWFDYLKSAKEGFIGRSWLYRELESVLSRPVQENGITGVLIIGDPGTGKSALSAQLVCSRTSSRTIHDHILGYHLCKHSDKNTQSAGKFVRNLAGMIARRIPEYDFLVSNSSYILRSLHTDCVNNQDPMGCFEQAVLSPLKSLTNVPRENWYLVIDAIDECLTQTEFRQSIVYLLNNKLSRFPSWLKLVMTSRNESTISFNVRSIKRLIIDPEDSRNTEDIELFLTTRFYQNGPLLNSVKAWFGDASLENTDRLISILLSKSQGNFLFVKEMIRHWEASRNIKSDPYALPETLEELYHNYFQRLYHGEEHFKPVRQILELLVATFQPLTPKEIFDILRVQEANLEQEYDFQNRVKELGHFLRYGKDDTVTLYHLSLTEWLTSDNVRNGKFYVSRKKGHNALCDFYFKCVTEGGKRALLKYSLPLAQHIAYGGWKEAYVEKFLRFPSQVVNSSNPESNRTVLHLAATINNTDVLEFLLRHFSDIDSADNFGKTPAFLAAEHGLVDNLALMVKKGANVNIKTKSLSSLDFESYRNIPDLVLESKLKLRGATMLHAAAHAGHLKVVNFLLDNEAFTSVVNEVNLTALQIAAEKGHLEVVKVLHKAGEVADQTALHHAAQNNKLGVVKYLLDIGVKDTCMRCDGSFYWLKSERHRLQSRTKLTTIFPNVFNDIQEFAIVSYGELWDDKHLVYCETALHTAISSGHNKVVKELISKDKSALACQDYSGRTPLHEAARRNNREIVITLLEEDQTEIDSTCGYEDNQFESFYFLSMSHKELMEYKKDTCSRGYTPLHLAARYGHWEIATDLLLNRAMVGAKDGLGVTPLHIAACHNHQNMVEVLLKFGANISSKTLNGSTPLHSAAACRALEVTDQLVYHGAILDAADDNNLTALHYCILDVHSNHFRGHPRLAKFYDDDKNYVRNTNFFQWLDVFINLMILGSNINAVDVHGRSVLHLAAKNGLADAVNVLMQGKSQFDVFDKSGETPLAAAIKNVAVGPKQWMFTTGDTIDQLQEHLSDHEMVVYLLLSSGASLTNCNHSRVSLLNHAIMKNRLLIVQLLLFKGASVNCKDNQGRTPLLTYLQVGSDWVDVVLKRFNASVDIKCGEPFNISELHLICYTPPSMVNDNFFQQISCNDNSCSSRTGPLFTAIENHPLKYKLIDSCLDAEGFAPLHRAAQGANTVAVSNLIRLGANQSSLSPDGYDALTLALLHAGNTSWWFPDQYRDLKFYKASVIALDLLRHKMKTSGFQIICDSSKAELTLYHLAASRGLLHFIRGIFHDKDFHQLDVDCPNRDGITPLYLAKLSSNREEDGMFKYSNPWAGVVEFIENLGGQMQYPRRHAEYNVIYYRLYDWIPKEAKLNLRPGVRNFFAEYLSSLGHGHVTSMSCESIISRELELRFENFRLPTFAELIKQLLLSKRRGFPLRIPNLVCVNELKRLSLWLDRYLDSSHAYGELKSSELELKLFYMIRAFHEERFVLLPCYKMAFSKYRPYFVDKIKIQTLIKQYEDSMLLNQLSRVCTVVTLSKFFRTFWPIFYNKYYSGEIRDQNYPDFIRERMGWQTSSQGIRTFFKHWPAEFIIKFTLGMYRQYDYLKILDVGLKPGSRVSIQNGT</sequence>
<accession>A0A3M6V323</accession>
<dbReference type="Pfam" id="PF25521">
    <property type="entry name" value="WHD_TANC1"/>
    <property type="match status" value="1"/>
</dbReference>
<proteinExistence type="predicted"/>
<evidence type="ECO:0000256" key="1">
    <source>
        <dbReference type="ARBA" id="ARBA00022737"/>
    </source>
</evidence>
<dbReference type="PRINTS" id="PR01415">
    <property type="entry name" value="ANKYRIN"/>
</dbReference>
<feature type="repeat" description="ANK" evidence="3">
    <location>
        <begin position="723"/>
        <end position="755"/>
    </location>
</feature>
<dbReference type="Pfam" id="PF00023">
    <property type="entry name" value="Ank"/>
    <property type="match status" value="1"/>
</dbReference>
<evidence type="ECO:0000259" key="5">
    <source>
        <dbReference type="Pfam" id="PF25521"/>
    </source>
</evidence>
<dbReference type="Gene3D" id="3.40.50.300">
    <property type="entry name" value="P-loop containing nucleotide triphosphate hydrolases"/>
    <property type="match status" value="1"/>
</dbReference>
<dbReference type="InterPro" id="IPR058056">
    <property type="entry name" value="WH_TANC1/2"/>
</dbReference>
<protein>
    <recommendedName>
        <fullName evidence="8">NACHT domain-containing protein</fullName>
    </recommendedName>
</protein>
<dbReference type="Pfam" id="PF15112">
    <property type="entry name" value="DUF4559"/>
    <property type="match status" value="1"/>
</dbReference>
<feature type="repeat" description="ANK" evidence="3">
    <location>
        <begin position="690"/>
        <end position="722"/>
    </location>
</feature>
<dbReference type="Pfam" id="PF12796">
    <property type="entry name" value="Ank_2"/>
    <property type="match status" value="5"/>
</dbReference>
<dbReference type="SMART" id="SM00248">
    <property type="entry name" value="ANK"/>
    <property type="match status" value="14"/>
</dbReference>
<feature type="domain" description="TANC1/2-like winged helix" evidence="5">
    <location>
        <begin position="542"/>
        <end position="640"/>
    </location>
</feature>
<feature type="repeat" description="ANK" evidence="3">
    <location>
        <begin position="1179"/>
        <end position="1211"/>
    </location>
</feature>
<dbReference type="PROSITE" id="PS50297">
    <property type="entry name" value="ANK_REP_REGION"/>
    <property type="match status" value="10"/>
</dbReference>
<feature type="repeat" description="ANK" evidence="3">
    <location>
        <begin position="1018"/>
        <end position="1050"/>
    </location>
</feature>
<feature type="domain" description="Nephrocystin 3-like N-terminal" evidence="4">
    <location>
        <begin position="274"/>
        <end position="427"/>
    </location>
</feature>
<dbReference type="InterPro" id="IPR027417">
    <property type="entry name" value="P-loop_NTPase"/>
</dbReference>
<keyword evidence="2 3" id="KW-0040">ANK repeat</keyword>
<dbReference type="EMBL" id="RCHS01000173">
    <property type="protein sequence ID" value="RMX60353.1"/>
    <property type="molecule type" value="Genomic_DNA"/>
</dbReference>
<evidence type="ECO:0000256" key="2">
    <source>
        <dbReference type="ARBA" id="ARBA00023043"/>
    </source>
</evidence>
<feature type="repeat" description="ANK" evidence="3">
    <location>
        <begin position="1396"/>
        <end position="1428"/>
    </location>
</feature>
<dbReference type="Gene3D" id="1.25.40.20">
    <property type="entry name" value="Ankyrin repeat-containing domain"/>
    <property type="match status" value="7"/>
</dbReference>
<dbReference type="InterPro" id="IPR002110">
    <property type="entry name" value="Ankyrin_rpt"/>
</dbReference>
<dbReference type="Proteomes" id="UP000275408">
    <property type="component" value="Unassembled WGS sequence"/>
</dbReference>
<keyword evidence="1" id="KW-0677">Repeat</keyword>
<evidence type="ECO:0000313" key="6">
    <source>
        <dbReference type="EMBL" id="RMX60353.1"/>
    </source>
</evidence>
<name>A0A3M6V323_POCDA</name>
<dbReference type="SUPFAM" id="SSF48403">
    <property type="entry name" value="Ankyrin repeat"/>
    <property type="match status" value="3"/>
</dbReference>
<feature type="repeat" description="ANK" evidence="3">
    <location>
        <begin position="840"/>
        <end position="865"/>
    </location>
</feature>
<evidence type="ECO:0000259" key="4">
    <source>
        <dbReference type="Pfam" id="PF24883"/>
    </source>
</evidence>
<dbReference type="PANTHER" id="PTHR24173">
    <property type="entry name" value="ANKYRIN REPEAT CONTAINING"/>
    <property type="match status" value="1"/>
</dbReference>
<dbReference type="OrthoDB" id="5989012at2759"/>
<keyword evidence="7" id="KW-1185">Reference proteome</keyword>
<dbReference type="InterPro" id="IPR056884">
    <property type="entry name" value="NPHP3-like_N"/>
</dbReference>
<dbReference type="InterPro" id="IPR036770">
    <property type="entry name" value="Ankyrin_rpt-contain_sf"/>
</dbReference>
<feature type="repeat" description="ANK" evidence="3">
    <location>
        <begin position="1051"/>
        <end position="1083"/>
    </location>
</feature>
<feature type="repeat" description="ANK" evidence="3">
    <location>
        <begin position="1084"/>
        <end position="1116"/>
    </location>
</feature>
<feature type="repeat" description="ANK" evidence="3">
    <location>
        <begin position="1269"/>
        <end position="1301"/>
    </location>
</feature>
<evidence type="ECO:0000313" key="7">
    <source>
        <dbReference type="Proteomes" id="UP000275408"/>
    </source>
</evidence>
<dbReference type="PANTHER" id="PTHR24173:SF83">
    <property type="entry name" value="SOCS BOX DOMAIN-CONTAINING PROTEIN"/>
    <property type="match status" value="1"/>
</dbReference>
<feature type="repeat" description="ANK" evidence="3">
    <location>
        <begin position="956"/>
        <end position="978"/>
    </location>
</feature>
<gene>
    <name evidence="6" type="ORF">pdam_00021557</name>
</gene>
<evidence type="ECO:0008006" key="8">
    <source>
        <dbReference type="Google" id="ProtNLM"/>
    </source>
</evidence>